<dbReference type="NCBIfam" id="NF033773">
    <property type="entry name" value="tellur_TrgA"/>
    <property type="match status" value="1"/>
</dbReference>
<dbReference type="OrthoDB" id="7869508at2"/>
<reference evidence="2 3" key="1">
    <citation type="journal article" date="2015" name="Int. J. Syst. Evol. Microbiol.">
        <title>Gemmobacter intermedius sp. nov., isolated from a white stork (Ciconia ciconia).</title>
        <authorList>
            <person name="Kampfer P."/>
            <person name="Jerzak L."/>
            <person name="Wilharm G."/>
            <person name="Golke J."/>
            <person name="Busse H.J."/>
            <person name="Glaeser S.P."/>
        </authorList>
    </citation>
    <scope>NUCLEOTIDE SEQUENCE [LARGE SCALE GENOMIC DNA]</scope>
    <source>
        <strain evidence="2 3">119/4</strain>
    </source>
</reference>
<keyword evidence="1" id="KW-1133">Transmembrane helix</keyword>
<dbReference type="AlphaFoldDB" id="A0A3S3YJT6"/>
<name>A0A3S3YJT6_9RHOB</name>
<organism evidence="2 3">
    <name type="scientific">Falsigemmobacter intermedius</name>
    <dbReference type="NCBI Taxonomy" id="1553448"/>
    <lineage>
        <taxon>Bacteria</taxon>
        <taxon>Pseudomonadati</taxon>
        <taxon>Pseudomonadota</taxon>
        <taxon>Alphaproteobacteria</taxon>
        <taxon>Rhodobacterales</taxon>
        <taxon>Paracoccaceae</taxon>
        <taxon>Falsigemmobacter</taxon>
    </lineage>
</organism>
<gene>
    <name evidence="2" type="ORF">EP867_02135</name>
</gene>
<evidence type="ECO:0000313" key="3">
    <source>
        <dbReference type="Proteomes" id="UP000287168"/>
    </source>
</evidence>
<proteinExistence type="predicted"/>
<feature type="transmembrane region" description="Helical" evidence="1">
    <location>
        <begin position="36"/>
        <end position="53"/>
    </location>
</feature>
<dbReference type="RefSeq" id="WP_128486549.1">
    <property type="nucleotide sequence ID" value="NZ_JBHLXB010000026.1"/>
</dbReference>
<keyword evidence="3" id="KW-1185">Reference proteome</keyword>
<protein>
    <submittedName>
        <fullName evidence="2">Tellurium resistance protein</fullName>
    </submittedName>
</protein>
<evidence type="ECO:0000256" key="1">
    <source>
        <dbReference type="SAM" id="Phobius"/>
    </source>
</evidence>
<keyword evidence="1" id="KW-0812">Transmembrane</keyword>
<dbReference type="EMBL" id="SBLC01000002">
    <property type="protein sequence ID" value="RWY44750.1"/>
    <property type="molecule type" value="Genomic_DNA"/>
</dbReference>
<feature type="transmembrane region" description="Helical" evidence="1">
    <location>
        <begin position="6"/>
        <end position="24"/>
    </location>
</feature>
<feature type="transmembrane region" description="Helical" evidence="1">
    <location>
        <begin position="122"/>
        <end position="140"/>
    </location>
</feature>
<sequence>MPTAARLFAALAFMAVGFFAAETYRLGLPQGQAWGHYSLVAALLGLILGWSVMGRLTGQGMPHAMAGGLRTSFLLAVSALGLFSVIEMGKRSLMKRYDGVFDALLGIVDLFFRYAAGIFQPQPILVLILGGILGGALAEWSGRRWS</sequence>
<dbReference type="Proteomes" id="UP000287168">
    <property type="component" value="Unassembled WGS sequence"/>
</dbReference>
<keyword evidence="1" id="KW-0472">Membrane</keyword>
<dbReference type="InterPro" id="IPR047784">
    <property type="entry name" value="TrgA"/>
</dbReference>
<comment type="caution">
    <text evidence="2">The sequence shown here is derived from an EMBL/GenBank/DDBJ whole genome shotgun (WGS) entry which is preliminary data.</text>
</comment>
<accession>A0A3S3YJT6</accession>
<evidence type="ECO:0000313" key="2">
    <source>
        <dbReference type="EMBL" id="RWY44750.1"/>
    </source>
</evidence>
<feature type="transmembrane region" description="Helical" evidence="1">
    <location>
        <begin position="65"/>
        <end position="85"/>
    </location>
</feature>